<dbReference type="Gene3D" id="3.80.10.10">
    <property type="entry name" value="Ribonuclease Inhibitor"/>
    <property type="match status" value="1"/>
</dbReference>
<sequence>RTKVFVCWTVESRLSTRDSEVGELSVVRYQLSGFSSEFQPSHLRHLNLSHNDLENSGVKKLCDFLKNPHCLLETLRLQCCSLSEISFDYLLPALQSNSSHLKHLDLSWNNLQDSGVKQLCVYLKTSDCRLETLRLWGCKLSETSCDYLFKALQSNSHLRELDLTKNNLQESHVKQLSELVDSPHHTLEVLKWKDP</sequence>
<dbReference type="AlphaFoldDB" id="A0AAZ1X6J9"/>
<evidence type="ECO:0000256" key="2">
    <source>
        <dbReference type="ARBA" id="ARBA00022737"/>
    </source>
</evidence>
<reference evidence="3" key="3">
    <citation type="submission" date="2025-09" db="UniProtKB">
        <authorList>
            <consortium name="Ensembl"/>
        </authorList>
    </citation>
    <scope>IDENTIFICATION</scope>
</reference>
<keyword evidence="2" id="KW-0677">Repeat</keyword>
<dbReference type="InterPro" id="IPR051261">
    <property type="entry name" value="NLR"/>
</dbReference>
<dbReference type="Ensembl" id="ENSOABT00000076232.1">
    <property type="protein sequence ID" value="ENSOABP00000063327.1"/>
    <property type="gene ID" value="ENSOABG00000038900.1"/>
</dbReference>
<dbReference type="InterPro" id="IPR001611">
    <property type="entry name" value="Leu-rich_rpt"/>
</dbReference>
<reference evidence="4" key="1">
    <citation type="submission" date="2020-03" db="EMBL/GenBank/DDBJ databases">
        <title>Evolution of repeat sequences and sex chromosomes of tilapia species revealed by chromosome-level genomes.</title>
        <authorList>
            <person name="Xu L."/>
            <person name="Tao W."/>
            <person name="Wang D."/>
            <person name="Zhou Q."/>
        </authorList>
    </citation>
    <scope>NUCLEOTIDE SEQUENCE [LARGE SCALE GENOMIC DNA]</scope>
    <source>
        <strain evidence="4">Israel</strain>
    </source>
</reference>
<keyword evidence="1" id="KW-0433">Leucine-rich repeat</keyword>
<evidence type="ECO:0000313" key="4">
    <source>
        <dbReference type="Proteomes" id="UP000472276"/>
    </source>
</evidence>
<dbReference type="Proteomes" id="UP000472276">
    <property type="component" value="Unassembled WGS sequence"/>
</dbReference>
<organism evidence="3 4">
    <name type="scientific">Oreochromis aureus</name>
    <name type="common">Israeli tilapia</name>
    <name type="synonym">Chromis aureus</name>
    <dbReference type="NCBI Taxonomy" id="47969"/>
    <lineage>
        <taxon>Eukaryota</taxon>
        <taxon>Metazoa</taxon>
        <taxon>Chordata</taxon>
        <taxon>Craniata</taxon>
        <taxon>Vertebrata</taxon>
        <taxon>Euteleostomi</taxon>
        <taxon>Actinopterygii</taxon>
        <taxon>Neopterygii</taxon>
        <taxon>Teleostei</taxon>
        <taxon>Neoteleostei</taxon>
        <taxon>Acanthomorphata</taxon>
        <taxon>Ovalentaria</taxon>
        <taxon>Cichlomorphae</taxon>
        <taxon>Cichliformes</taxon>
        <taxon>Cichlidae</taxon>
        <taxon>African cichlids</taxon>
        <taxon>Pseudocrenilabrinae</taxon>
        <taxon>Oreochromini</taxon>
        <taxon>Oreochromis</taxon>
    </lineage>
</organism>
<keyword evidence="4" id="KW-1185">Reference proteome</keyword>
<evidence type="ECO:0008006" key="5">
    <source>
        <dbReference type="Google" id="ProtNLM"/>
    </source>
</evidence>
<accession>A0AAZ1X6J9</accession>
<dbReference type="Pfam" id="PF13516">
    <property type="entry name" value="LRR_6"/>
    <property type="match status" value="3"/>
</dbReference>
<dbReference type="PROSITE" id="PS51450">
    <property type="entry name" value="LRR"/>
    <property type="match status" value="1"/>
</dbReference>
<dbReference type="SUPFAM" id="SSF52047">
    <property type="entry name" value="RNI-like"/>
    <property type="match status" value="1"/>
</dbReference>
<dbReference type="InterPro" id="IPR032675">
    <property type="entry name" value="LRR_dom_sf"/>
</dbReference>
<protein>
    <recommendedName>
        <fullName evidence="5">NACHT LRR and PYD domain-containing protein</fullName>
    </recommendedName>
</protein>
<name>A0AAZ1X6J9_OREAU</name>
<evidence type="ECO:0000256" key="1">
    <source>
        <dbReference type="ARBA" id="ARBA00022614"/>
    </source>
</evidence>
<evidence type="ECO:0000313" key="3">
    <source>
        <dbReference type="Ensembl" id="ENSOABP00000063327.1"/>
    </source>
</evidence>
<proteinExistence type="predicted"/>
<reference evidence="3" key="2">
    <citation type="submission" date="2025-08" db="UniProtKB">
        <authorList>
            <consortium name="Ensembl"/>
        </authorList>
    </citation>
    <scope>IDENTIFICATION</scope>
</reference>
<dbReference type="SMART" id="SM00368">
    <property type="entry name" value="LRR_RI"/>
    <property type="match status" value="5"/>
</dbReference>
<dbReference type="PANTHER" id="PTHR24106">
    <property type="entry name" value="NACHT, LRR AND CARD DOMAINS-CONTAINING"/>
    <property type="match status" value="1"/>
</dbReference>